<dbReference type="Pfam" id="PF01431">
    <property type="entry name" value="Peptidase_M13"/>
    <property type="match status" value="1"/>
</dbReference>
<comment type="cofactor">
    <cofactor evidence="1">
        <name>Zn(2+)</name>
        <dbReference type="ChEBI" id="CHEBI:29105"/>
    </cofactor>
</comment>
<proteinExistence type="predicted"/>
<feature type="chain" id="PRO_5031063702" evidence="7">
    <location>
        <begin position="46"/>
        <end position="703"/>
    </location>
</feature>
<keyword evidence="6" id="KW-0482">Metalloprotease</keyword>
<evidence type="ECO:0000259" key="8">
    <source>
        <dbReference type="Pfam" id="PF01431"/>
    </source>
</evidence>
<accession>A0A7V4XQR6</accession>
<dbReference type="PANTHER" id="PTHR11733:SF211">
    <property type="entry name" value="OLIGOPEPTIDASE LIPOPROTEIN M13 FAMILY"/>
    <property type="match status" value="1"/>
</dbReference>
<dbReference type="CDD" id="cd08662">
    <property type="entry name" value="M13"/>
    <property type="match status" value="1"/>
</dbReference>
<evidence type="ECO:0000256" key="3">
    <source>
        <dbReference type="ARBA" id="ARBA00022723"/>
    </source>
</evidence>
<evidence type="ECO:0000256" key="7">
    <source>
        <dbReference type="SAM" id="SignalP"/>
    </source>
</evidence>
<dbReference type="InterPro" id="IPR024079">
    <property type="entry name" value="MetalloPept_cat_dom_sf"/>
</dbReference>
<dbReference type="InterPro" id="IPR008753">
    <property type="entry name" value="Peptidase_M13_N"/>
</dbReference>
<evidence type="ECO:0000259" key="9">
    <source>
        <dbReference type="Pfam" id="PF05649"/>
    </source>
</evidence>
<keyword evidence="7" id="KW-0732">Signal</keyword>
<organism evidence="10">
    <name type="scientific">Acidobacterium capsulatum</name>
    <dbReference type="NCBI Taxonomy" id="33075"/>
    <lineage>
        <taxon>Bacteria</taxon>
        <taxon>Pseudomonadati</taxon>
        <taxon>Acidobacteriota</taxon>
        <taxon>Terriglobia</taxon>
        <taxon>Terriglobales</taxon>
        <taxon>Acidobacteriaceae</taxon>
        <taxon>Acidobacterium</taxon>
    </lineage>
</organism>
<evidence type="ECO:0000256" key="1">
    <source>
        <dbReference type="ARBA" id="ARBA00001947"/>
    </source>
</evidence>
<name>A0A7V4XQR6_9BACT</name>
<dbReference type="Gene3D" id="1.10.1380.10">
    <property type="entry name" value="Neutral endopeptidase , domain2"/>
    <property type="match status" value="1"/>
</dbReference>
<evidence type="ECO:0000256" key="6">
    <source>
        <dbReference type="ARBA" id="ARBA00023049"/>
    </source>
</evidence>
<dbReference type="GO" id="GO:0005886">
    <property type="term" value="C:plasma membrane"/>
    <property type="evidence" value="ECO:0007669"/>
    <property type="project" value="TreeGrafter"/>
</dbReference>
<keyword evidence="2" id="KW-0645">Protease</keyword>
<keyword evidence="3" id="KW-0479">Metal-binding</keyword>
<keyword evidence="5" id="KW-0862">Zinc</keyword>
<dbReference type="InterPro" id="IPR042089">
    <property type="entry name" value="Peptidase_M13_dom_2"/>
</dbReference>
<dbReference type="InterPro" id="IPR000718">
    <property type="entry name" value="Peptidase_M13"/>
</dbReference>
<dbReference type="PANTHER" id="PTHR11733">
    <property type="entry name" value="ZINC METALLOPROTEASE FAMILY M13 NEPRILYSIN-RELATED"/>
    <property type="match status" value="1"/>
</dbReference>
<evidence type="ECO:0000256" key="4">
    <source>
        <dbReference type="ARBA" id="ARBA00022801"/>
    </source>
</evidence>
<feature type="domain" description="Peptidase M13 N-terminal" evidence="9">
    <location>
        <begin position="61"/>
        <end position="448"/>
    </location>
</feature>
<evidence type="ECO:0000256" key="2">
    <source>
        <dbReference type="ARBA" id="ARBA00022670"/>
    </source>
</evidence>
<feature type="signal peptide" evidence="7">
    <location>
        <begin position="1"/>
        <end position="45"/>
    </location>
</feature>
<protein>
    <submittedName>
        <fullName evidence="10">M13 family peptidase</fullName>
    </submittedName>
</protein>
<gene>
    <name evidence="10" type="ORF">ENW50_02170</name>
</gene>
<dbReference type="EMBL" id="DTKL01000015">
    <property type="protein sequence ID" value="HGY93484.1"/>
    <property type="molecule type" value="Genomic_DNA"/>
</dbReference>
<dbReference type="PROSITE" id="PS51885">
    <property type="entry name" value="NEPRILYSIN"/>
    <property type="match status" value="1"/>
</dbReference>
<dbReference type="GO" id="GO:0016485">
    <property type="term" value="P:protein processing"/>
    <property type="evidence" value="ECO:0007669"/>
    <property type="project" value="TreeGrafter"/>
</dbReference>
<dbReference type="GO" id="GO:0046872">
    <property type="term" value="F:metal ion binding"/>
    <property type="evidence" value="ECO:0007669"/>
    <property type="project" value="UniProtKB-KW"/>
</dbReference>
<feature type="domain" description="Peptidase M13 C-terminal" evidence="8">
    <location>
        <begin position="500"/>
        <end position="700"/>
    </location>
</feature>
<evidence type="ECO:0000256" key="5">
    <source>
        <dbReference type="ARBA" id="ARBA00022833"/>
    </source>
</evidence>
<keyword evidence="4" id="KW-0378">Hydrolase</keyword>
<dbReference type="GO" id="GO:0004222">
    <property type="term" value="F:metalloendopeptidase activity"/>
    <property type="evidence" value="ECO:0007669"/>
    <property type="project" value="InterPro"/>
</dbReference>
<dbReference type="AlphaFoldDB" id="A0A7V4XQR6"/>
<comment type="caution">
    <text evidence="10">The sequence shown here is derived from an EMBL/GenBank/DDBJ whole genome shotgun (WGS) entry which is preliminary data.</text>
</comment>
<sequence length="703" mass="78704">MKFALLLRVFSGSPANPRMWNNLFMKFLQSVAVSFLLCAPSGLLAQSHGVAVDHIDHAVKPGNNFYEYANGEWLQHTVIPPDRVAVGGFSIVADRTDKRVKSIIENAEKADAAPGSNERMIADLYHSYMDTQSIDAEGLKPLQPEMRQIDAIHSRKDLARVLGASLRADVDALNDTNFHTLNLFGLWVAPDFNDPNHYTAYLLQGGLVLPNRAYYLDPSTHMQQIREAYQKHIAAMFELAGFDHATERAARVYALELALAKTHWSLEENEDIHKANNPWTQAEFAAKAPGLDWKTYFQAAGLAHQKSFIVWEPSAFTGEAALVASTPLDAWKDWLRYHLIEQNASGLPSKMAETEFDFFGKTLNGAEQQRPRDHRGVMLVNAVLGDAVGQIYAKRYFSAEEKAKVQALVANLIATYHKRLEANTWLAPSTKAEAIKKLDSLKVSVGYPDSWQSYAGLEIKPEDLMGNLMRARLFHYRYELSRIGQPVNRSEWCMEPQTVNAVNLPLDNALNFPAAILQPPFYDPKASDAFNYGAIGSVIGHEISHTFDAEGSTFDAEGRVRNWWTPEDHAHFEAVTAALARQYDQYSPFPGVHVNGKQTIDEDIADVAGLSDAYEAYHLSLHGKKAPVVDGLTGDQQFFLAFAQNWAEKVRPAALRAQIVNDPHAPAQYRAETVRNINGWYKAFDVKPGDKLYLTPDQRVHIW</sequence>
<evidence type="ECO:0000313" key="10">
    <source>
        <dbReference type="EMBL" id="HGY93484.1"/>
    </source>
</evidence>
<dbReference type="PRINTS" id="PR00786">
    <property type="entry name" value="NEPRILYSIN"/>
</dbReference>
<dbReference type="SUPFAM" id="SSF55486">
    <property type="entry name" value="Metalloproteases ('zincins'), catalytic domain"/>
    <property type="match status" value="1"/>
</dbReference>
<reference evidence="10" key="1">
    <citation type="journal article" date="2020" name="mSystems">
        <title>Genome- and Community-Level Interaction Insights into Carbon Utilization and Element Cycling Functions of Hydrothermarchaeota in Hydrothermal Sediment.</title>
        <authorList>
            <person name="Zhou Z."/>
            <person name="Liu Y."/>
            <person name="Xu W."/>
            <person name="Pan J."/>
            <person name="Luo Z.H."/>
            <person name="Li M."/>
        </authorList>
    </citation>
    <scope>NUCLEOTIDE SEQUENCE [LARGE SCALE GENOMIC DNA]</scope>
    <source>
        <strain evidence="10">SpSt-855</strain>
    </source>
</reference>
<dbReference type="Gene3D" id="3.40.390.10">
    <property type="entry name" value="Collagenase (Catalytic Domain)"/>
    <property type="match status" value="1"/>
</dbReference>
<dbReference type="Pfam" id="PF05649">
    <property type="entry name" value="Peptidase_M13_N"/>
    <property type="match status" value="1"/>
</dbReference>
<dbReference type="InterPro" id="IPR018497">
    <property type="entry name" value="Peptidase_M13_C"/>
</dbReference>